<sequence length="393" mass="40792">MSAPVPAVRPGTDAGTVPEEVLRARAYLLRCVEPPNRHLVALVDRYGPVEAADRLRRGAVPDELLRAAAARRGTDRSGADLEAAAAAGARLLVPEDPGWPSWPFRSFAEAPRADLAPPIALWARGPGEIATLADRSVTVVGSRAATPYGLNVAADFSATLARRGVAVLSGAAFGIDAAAHRGTLAVDGATVAVLACGPDRVYPAAHTGLLERIAATGLVLTEYPPGTIPGRLRFLVRNRLLAALGVGTLVVEAGARSGTKRTAADATALGRPLMAVPGPVTSGMSVGCHELVRSHQAGLVGRPEDVLEVVGRLGVDLALPPQGESRPTDGLYPRVLAVHDALPARAAWPPGRIGEAAGVGPDELRAALTELEDRGLAEYHQGLWQRPARRAGP</sequence>
<name>A0A852W4M5_PSEA5</name>
<feature type="domain" description="Smf/DprA SLOG" evidence="2">
    <location>
        <begin position="94"/>
        <end position="309"/>
    </location>
</feature>
<keyword evidence="4" id="KW-1185">Reference proteome</keyword>
<dbReference type="Gene3D" id="3.40.50.450">
    <property type="match status" value="1"/>
</dbReference>
<dbReference type="Proteomes" id="UP000549695">
    <property type="component" value="Unassembled WGS sequence"/>
</dbReference>
<dbReference type="InterPro" id="IPR003488">
    <property type="entry name" value="DprA"/>
</dbReference>
<dbReference type="AlphaFoldDB" id="A0A852W4M5"/>
<reference evidence="3 4" key="1">
    <citation type="submission" date="2020-07" db="EMBL/GenBank/DDBJ databases">
        <title>Sequencing the genomes of 1000 actinobacteria strains.</title>
        <authorList>
            <person name="Klenk H.-P."/>
        </authorList>
    </citation>
    <scope>NUCLEOTIDE SEQUENCE [LARGE SCALE GENOMIC DNA]</scope>
    <source>
        <strain evidence="3 4">DSM 44749</strain>
    </source>
</reference>
<protein>
    <submittedName>
        <fullName evidence="3">DNA processing protein</fullName>
    </submittedName>
</protein>
<dbReference type="PANTHER" id="PTHR43022">
    <property type="entry name" value="PROTEIN SMF"/>
    <property type="match status" value="1"/>
</dbReference>
<dbReference type="GeneID" id="98051399"/>
<evidence type="ECO:0000313" key="4">
    <source>
        <dbReference type="Proteomes" id="UP000549695"/>
    </source>
</evidence>
<gene>
    <name evidence="3" type="ORF">HDA37_001610</name>
</gene>
<comment type="caution">
    <text evidence="3">The sequence shown here is derived from an EMBL/GenBank/DDBJ whole genome shotgun (WGS) entry which is preliminary data.</text>
</comment>
<dbReference type="InterPro" id="IPR057666">
    <property type="entry name" value="DrpA_SLOG"/>
</dbReference>
<dbReference type="RefSeq" id="WP_312888439.1">
    <property type="nucleotide sequence ID" value="NZ_BAAAJZ010000008.1"/>
</dbReference>
<dbReference type="GO" id="GO:0009294">
    <property type="term" value="P:DNA-mediated transformation"/>
    <property type="evidence" value="ECO:0007669"/>
    <property type="project" value="InterPro"/>
</dbReference>
<comment type="similarity">
    <text evidence="1">Belongs to the DprA/Smf family.</text>
</comment>
<organism evidence="3 4">
    <name type="scientific">Pseudonocardia alni</name>
    <name type="common">Amycolata alni</name>
    <dbReference type="NCBI Taxonomy" id="33907"/>
    <lineage>
        <taxon>Bacteria</taxon>
        <taxon>Bacillati</taxon>
        <taxon>Actinomycetota</taxon>
        <taxon>Actinomycetes</taxon>
        <taxon>Pseudonocardiales</taxon>
        <taxon>Pseudonocardiaceae</taxon>
        <taxon>Pseudonocardia</taxon>
    </lineage>
</organism>
<proteinExistence type="inferred from homology"/>
<dbReference type="Pfam" id="PF02481">
    <property type="entry name" value="DNA_processg_A"/>
    <property type="match status" value="1"/>
</dbReference>
<evidence type="ECO:0000259" key="2">
    <source>
        <dbReference type="Pfam" id="PF02481"/>
    </source>
</evidence>
<dbReference type="EMBL" id="JACCCZ010000001">
    <property type="protein sequence ID" value="NYG01325.1"/>
    <property type="molecule type" value="Genomic_DNA"/>
</dbReference>
<evidence type="ECO:0000313" key="3">
    <source>
        <dbReference type="EMBL" id="NYG01325.1"/>
    </source>
</evidence>
<dbReference type="PANTHER" id="PTHR43022:SF1">
    <property type="entry name" value="PROTEIN SMF"/>
    <property type="match status" value="1"/>
</dbReference>
<accession>A0A852W4M5</accession>
<dbReference type="SUPFAM" id="SSF102405">
    <property type="entry name" value="MCP/YpsA-like"/>
    <property type="match status" value="1"/>
</dbReference>
<evidence type="ECO:0000256" key="1">
    <source>
        <dbReference type="ARBA" id="ARBA00006525"/>
    </source>
</evidence>